<keyword evidence="2" id="KW-0677">Repeat</keyword>
<feature type="non-terminal residue" evidence="5">
    <location>
        <position position="1"/>
    </location>
</feature>
<feature type="repeat" description="PPR" evidence="3">
    <location>
        <begin position="592"/>
        <end position="626"/>
    </location>
</feature>
<feature type="repeat" description="PPR" evidence="3">
    <location>
        <begin position="206"/>
        <end position="240"/>
    </location>
</feature>
<organism evidence="5 6">
    <name type="scientific">Mucuna pruriens</name>
    <name type="common">Velvet bean</name>
    <name type="synonym">Dolichos pruriens</name>
    <dbReference type="NCBI Taxonomy" id="157652"/>
    <lineage>
        <taxon>Eukaryota</taxon>
        <taxon>Viridiplantae</taxon>
        <taxon>Streptophyta</taxon>
        <taxon>Embryophyta</taxon>
        <taxon>Tracheophyta</taxon>
        <taxon>Spermatophyta</taxon>
        <taxon>Magnoliopsida</taxon>
        <taxon>eudicotyledons</taxon>
        <taxon>Gunneridae</taxon>
        <taxon>Pentapetalae</taxon>
        <taxon>rosids</taxon>
        <taxon>fabids</taxon>
        <taxon>Fabales</taxon>
        <taxon>Fabaceae</taxon>
        <taxon>Papilionoideae</taxon>
        <taxon>50 kb inversion clade</taxon>
        <taxon>NPAAA clade</taxon>
        <taxon>indigoferoid/millettioid clade</taxon>
        <taxon>Phaseoleae</taxon>
        <taxon>Mucuna</taxon>
    </lineage>
</organism>
<evidence type="ECO:0000256" key="2">
    <source>
        <dbReference type="ARBA" id="ARBA00022737"/>
    </source>
</evidence>
<name>A0A371FS81_MUCPR</name>
<feature type="region of interest" description="Disordered" evidence="4">
    <location>
        <begin position="1"/>
        <end position="37"/>
    </location>
</feature>
<feature type="repeat" description="PPR" evidence="3">
    <location>
        <begin position="487"/>
        <end position="521"/>
    </location>
</feature>
<evidence type="ECO:0000256" key="1">
    <source>
        <dbReference type="ARBA" id="ARBA00007626"/>
    </source>
</evidence>
<dbReference type="OrthoDB" id="185373at2759"/>
<feature type="repeat" description="PPR" evidence="3">
    <location>
        <begin position="171"/>
        <end position="205"/>
    </location>
</feature>
<comment type="similarity">
    <text evidence="1">Belongs to the PPR family. P subfamily.</text>
</comment>
<dbReference type="PROSITE" id="PS51375">
    <property type="entry name" value="PPR"/>
    <property type="match status" value="9"/>
</dbReference>
<feature type="repeat" description="PPR" evidence="3">
    <location>
        <begin position="417"/>
        <end position="451"/>
    </location>
</feature>
<dbReference type="Pfam" id="PF12854">
    <property type="entry name" value="PPR_1"/>
    <property type="match status" value="1"/>
</dbReference>
<dbReference type="PANTHER" id="PTHR47939">
    <property type="entry name" value="MEMBRANE-ASSOCIATED SALT-INDUCIBLE PROTEIN-LIKE"/>
    <property type="match status" value="1"/>
</dbReference>
<reference evidence="5" key="1">
    <citation type="submission" date="2018-05" db="EMBL/GenBank/DDBJ databases">
        <title>Draft genome of Mucuna pruriens seed.</title>
        <authorList>
            <person name="Nnadi N.E."/>
            <person name="Vos R."/>
            <person name="Hasami M.H."/>
            <person name="Devisetty U.K."/>
            <person name="Aguiy J.C."/>
        </authorList>
    </citation>
    <scope>NUCLEOTIDE SEQUENCE [LARGE SCALE GENOMIC DNA]</scope>
    <source>
        <strain evidence="5">JCA_2017</strain>
    </source>
</reference>
<sequence length="726" mass="81740">MPPQLQPFRHIKPQNPSNLIPPKPLNPRQTPPSSTPIDHPYISQLLSRPDWALLLNHDLLSKRLLLNPRSTVTIFQNQENPSHAIKFHTWLSHVNPALATHQSVQRALGNTLHRKGPAVLSAELLRDVQNSGFRVTEDLLCVLLGSWGRLGLANYCTHVFGQISFMGLSPSTRLYNALIDALVKSNSIDLAYLKFQQMAADDCRADRITYNTLIHGVCKIGVVDEALRLVRQMKEMGHFPNVFTYTILIDGFCNTSRVDEAFGVFETMKEGGVCPNDATVRALVHGVFRCSDPSKAHKFLLSKFLDKECVHFKLACDTVFYCLANNSMVKELVMFLRKVLGRGYVPDNSVFNVIMACLIKGAELRETCDIFEILRKQGVKAGIVTYLALIEALYKNEWREEGDRVSAQMISDGLISNVFSYNMIINCFCRANLMDNANESFRDMQLRGFVPNLVTFNTLINGHCKGGAIDRAQELLEMLLENGLKPDIFTFSSIIDGLCRIKKTEEAFECFTEMFEWGINPNAIIYNILIRSLSAIGDVARSVKLLRRMQKEGISPDTYSYNALIQIFCRMNKVEKAKKLFDSLSRSGLNPDNYTYSAFIEALLESGRLEEAKKIFYSMEANGCPPDSYICNLIIKILVQQDYIEEAQNVIERCRQKGIYSSASTTDLLPDFPCCGVKPIFLAGVGFGTTRNWKSKVRCTVIYVDLICLINSINGHQLELIAKLEG</sequence>
<comment type="caution">
    <text evidence="5">The sequence shown here is derived from an EMBL/GenBank/DDBJ whole genome shotgun (WGS) entry which is preliminary data.</text>
</comment>
<accession>A0A371FS81</accession>
<gene>
    <name evidence="5" type="primary">PPR40</name>
    <name evidence="5" type="ORF">CR513_38324</name>
</gene>
<feature type="compositionally biased region" description="Pro residues" evidence="4">
    <location>
        <begin position="19"/>
        <end position="34"/>
    </location>
</feature>
<keyword evidence="6" id="KW-1185">Reference proteome</keyword>
<dbReference type="Pfam" id="PF13041">
    <property type="entry name" value="PPR_2"/>
    <property type="match status" value="3"/>
</dbReference>
<feature type="repeat" description="PPR" evidence="3">
    <location>
        <begin position="522"/>
        <end position="556"/>
    </location>
</feature>
<dbReference type="InterPro" id="IPR002885">
    <property type="entry name" value="PPR_rpt"/>
</dbReference>
<proteinExistence type="inferred from homology"/>
<dbReference type="SUPFAM" id="SSF48452">
    <property type="entry name" value="TPR-like"/>
    <property type="match status" value="1"/>
</dbReference>
<dbReference type="InterPro" id="IPR011990">
    <property type="entry name" value="TPR-like_helical_dom_sf"/>
</dbReference>
<protein>
    <submittedName>
        <fullName evidence="5">Pentatricopeptide repeat-containing protein, mitochondrial</fullName>
    </submittedName>
</protein>
<evidence type="ECO:0000256" key="4">
    <source>
        <dbReference type="SAM" id="MobiDB-lite"/>
    </source>
</evidence>
<feature type="repeat" description="PPR" evidence="3">
    <location>
        <begin position="241"/>
        <end position="275"/>
    </location>
</feature>
<feature type="repeat" description="PPR" evidence="3">
    <location>
        <begin position="557"/>
        <end position="591"/>
    </location>
</feature>
<dbReference type="Proteomes" id="UP000257109">
    <property type="component" value="Unassembled WGS sequence"/>
</dbReference>
<dbReference type="NCBIfam" id="TIGR00756">
    <property type="entry name" value="PPR"/>
    <property type="match status" value="9"/>
</dbReference>
<evidence type="ECO:0000313" key="5">
    <source>
        <dbReference type="EMBL" id="RDX81030.1"/>
    </source>
</evidence>
<dbReference type="PANTHER" id="PTHR47939:SF13">
    <property type="entry name" value="OS03G0201400 PROTEIN"/>
    <property type="match status" value="1"/>
</dbReference>
<feature type="repeat" description="PPR" evidence="3">
    <location>
        <begin position="452"/>
        <end position="486"/>
    </location>
</feature>
<evidence type="ECO:0000313" key="6">
    <source>
        <dbReference type="Proteomes" id="UP000257109"/>
    </source>
</evidence>
<dbReference type="Pfam" id="PF01535">
    <property type="entry name" value="PPR"/>
    <property type="match status" value="2"/>
</dbReference>
<dbReference type="Gene3D" id="1.25.40.10">
    <property type="entry name" value="Tetratricopeptide repeat domain"/>
    <property type="match status" value="5"/>
</dbReference>
<dbReference type="AlphaFoldDB" id="A0A371FS81"/>
<dbReference type="EMBL" id="QJKJ01008029">
    <property type="protein sequence ID" value="RDX81030.1"/>
    <property type="molecule type" value="Genomic_DNA"/>
</dbReference>
<dbReference type="InterPro" id="IPR050667">
    <property type="entry name" value="PPR-containing_protein"/>
</dbReference>
<evidence type="ECO:0000256" key="3">
    <source>
        <dbReference type="PROSITE-ProRule" id="PRU00708"/>
    </source>
</evidence>